<sequence>MLRHVGTSSRCSPKYFLETLKSANLSEDIEVSLDKGGSSHVSVRPAHVHCHLAHKDNFDDACPSRELEDEAADEPLDEQLDELVDEPPYEAPNELLDELVGKSHVVDEAVEAQCVTPHLYPR</sequence>
<comment type="caution">
    <text evidence="1">The sequence shown here is derived from an EMBL/GenBank/DDBJ whole genome shotgun (WGS) entry which is preliminary data.</text>
</comment>
<evidence type="ECO:0000313" key="2">
    <source>
        <dbReference type="Proteomes" id="UP000825729"/>
    </source>
</evidence>
<organism evidence="1 2">
    <name type="scientific">Aristolochia fimbriata</name>
    <name type="common">White veined hardy Dutchman's pipe vine</name>
    <dbReference type="NCBI Taxonomy" id="158543"/>
    <lineage>
        <taxon>Eukaryota</taxon>
        <taxon>Viridiplantae</taxon>
        <taxon>Streptophyta</taxon>
        <taxon>Embryophyta</taxon>
        <taxon>Tracheophyta</taxon>
        <taxon>Spermatophyta</taxon>
        <taxon>Magnoliopsida</taxon>
        <taxon>Magnoliidae</taxon>
        <taxon>Piperales</taxon>
        <taxon>Aristolochiaceae</taxon>
        <taxon>Aristolochia</taxon>
    </lineage>
</organism>
<accession>A0AAV7EMN3</accession>
<dbReference type="AlphaFoldDB" id="A0AAV7EMN3"/>
<dbReference type="EMBL" id="JAINDJ010000004">
    <property type="protein sequence ID" value="KAG9449899.1"/>
    <property type="molecule type" value="Genomic_DNA"/>
</dbReference>
<evidence type="ECO:0000313" key="1">
    <source>
        <dbReference type="EMBL" id="KAG9449899.1"/>
    </source>
</evidence>
<gene>
    <name evidence="1" type="ORF">H6P81_009864</name>
</gene>
<dbReference type="Proteomes" id="UP000825729">
    <property type="component" value="Unassembled WGS sequence"/>
</dbReference>
<reference evidence="1 2" key="1">
    <citation type="submission" date="2021-07" db="EMBL/GenBank/DDBJ databases">
        <title>The Aristolochia fimbriata genome: insights into angiosperm evolution, floral development and chemical biosynthesis.</title>
        <authorList>
            <person name="Jiao Y."/>
        </authorList>
    </citation>
    <scope>NUCLEOTIDE SEQUENCE [LARGE SCALE GENOMIC DNA]</scope>
    <source>
        <strain evidence="1">IBCAS-2021</strain>
        <tissue evidence="1">Leaf</tissue>
    </source>
</reference>
<proteinExistence type="predicted"/>
<keyword evidence="2" id="KW-1185">Reference proteome</keyword>
<protein>
    <submittedName>
        <fullName evidence="1">Uncharacterized protein</fullName>
    </submittedName>
</protein>
<name>A0AAV7EMN3_ARIFI</name>